<feature type="transmembrane region" description="Helical" evidence="1">
    <location>
        <begin position="132"/>
        <end position="150"/>
    </location>
</feature>
<sequence>MKAVLIGVAAAFFFAFTFVLNRSMEVGGGSWLWSASLRYFFMIPLLAILVILRRNLTGLWVEMKKSPVQWLIWSTIGFGLFYAPMCAAAIYSPGWLTAAAFEMTIVAGMIMSPLFFFVRYTPQGAIQERGKIPRAGMLAALIILTGIGLMQWEQVRQHTEGASWQGIVLIAIAAFAYPLGNRKMMEVCDGRLDAFQRTLGMSIASLPVWIILACIGAIQSGLPSGAQTGQTFLVALFSGVVATVLFFGATDQVRHHPARLATVEATQALEVVFTLLGEWLLLGVMLSSVGMWVGLVLVIGGMAVNAILSVREPGISRKHKSNHPVI</sequence>
<dbReference type="Pfam" id="PF13536">
    <property type="entry name" value="EmrE"/>
    <property type="match status" value="1"/>
</dbReference>
<dbReference type="PATRIC" id="fig|1886670.3.peg.3474"/>
<feature type="transmembrane region" description="Helical" evidence="1">
    <location>
        <begin position="292"/>
        <end position="310"/>
    </location>
</feature>
<evidence type="ECO:0000256" key="1">
    <source>
        <dbReference type="SAM" id="Phobius"/>
    </source>
</evidence>
<dbReference type="GO" id="GO:0008233">
    <property type="term" value="F:peptidase activity"/>
    <property type="evidence" value="ECO:0007669"/>
    <property type="project" value="UniProtKB-KW"/>
</dbReference>
<keyword evidence="1" id="KW-0812">Transmembrane</keyword>
<keyword evidence="2" id="KW-0645">Protease</keyword>
<feature type="transmembrane region" description="Helical" evidence="1">
    <location>
        <begin position="31"/>
        <end position="51"/>
    </location>
</feature>
<dbReference type="InterPro" id="IPR032713">
    <property type="entry name" value="EmrE"/>
</dbReference>
<feature type="transmembrane region" description="Helical" evidence="1">
    <location>
        <begin position="71"/>
        <end position="92"/>
    </location>
</feature>
<feature type="transmembrane region" description="Helical" evidence="1">
    <location>
        <begin position="199"/>
        <end position="218"/>
    </location>
</feature>
<feature type="transmembrane region" description="Helical" evidence="1">
    <location>
        <begin position="162"/>
        <end position="179"/>
    </location>
</feature>
<name>A0A1E3L055_9BACL</name>
<gene>
    <name evidence="2" type="ORF">PTI45_03416</name>
</gene>
<feature type="transmembrane region" description="Helical" evidence="1">
    <location>
        <begin position="230"/>
        <end position="248"/>
    </location>
</feature>
<keyword evidence="3" id="KW-1185">Reference proteome</keyword>
<accession>A0A1E3L055</accession>
<evidence type="ECO:0000313" key="2">
    <source>
        <dbReference type="EMBL" id="ODP27179.1"/>
    </source>
</evidence>
<dbReference type="RefSeq" id="WP_069328805.1">
    <property type="nucleotide sequence ID" value="NZ_MDER01000065.1"/>
</dbReference>
<protein>
    <submittedName>
        <fullName evidence="2">Putative 42.1 kDa protein in intracellular alkaline protease 3'region</fullName>
    </submittedName>
</protein>
<dbReference type="STRING" id="1886670.PTI45_03416"/>
<keyword evidence="1" id="KW-0472">Membrane</keyword>
<dbReference type="EMBL" id="MDER01000065">
    <property type="protein sequence ID" value="ODP27179.1"/>
    <property type="molecule type" value="Genomic_DNA"/>
</dbReference>
<organism evidence="2 3">
    <name type="scientific">Paenibacillus nuruki</name>
    <dbReference type="NCBI Taxonomy" id="1886670"/>
    <lineage>
        <taxon>Bacteria</taxon>
        <taxon>Bacillati</taxon>
        <taxon>Bacillota</taxon>
        <taxon>Bacilli</taxon>
        <taxon>Bacillales</taxon>
        <taxon>Paenibacillaceae</taxon>
        <taxon>Paenibacillus</taxon>
    </lineage>
</organism>
<feature type="transmembrane region" description="Helical" evidence="1">
    <location>
        <begin position="98"/>
        <end position="120"/>
    </location>
</feature>
<feature type="transmembrane region" description="Helical" evidence="1">
    <location>
        <begin position="268"/>
        <end position="286"/>
    </location>
</feature>
<comment type="caution">
    <text evidence="2">The sequence shown here is derived from an EMBL/GenBank/DDBJ whole genome shotgun (WGS) entry which is preliminary data.</text>
</comment>
<keyword evidence="1" id="KW-1133">Transmembrane helix</keyword>
<dbReference type="AlphaFoldDB" id="A0A1E3L055"/>
<dbReference type="GO" id="GO:0006508">
    <property type="term" value="P:proteolysis"/>
    <property type="evidence" value="ECO:0007669"/>
    <property type="project" value="UniProtKB-KW"/>
</dbReference>
<dbReference type="Proteomes" id="UP000094578">
    <property type="component" value="Unassembled WGS sequence"/>
</dbReference>
<reference evidence="2 3" key="1">
    <citation type="submission" date="2016-08" db="EMBL/GenBank/DDBJ databases">
        <title>Genome sequencing of Paenibacillus sp. TI45-13ar, isolated from Korean traditional nuruk.</title>
        <authorList>
            <person name="Kim S.-J."/>
        </authorList>
    </citation>
    <scope>NUCLEOTIDE SEQUENCE [LARGE SCALE GENOMIC DNA]</scope>
    <source>
        <strain evidence="2 3">TI45-13ar</strain>
    </source>
</reference>
<evidence type="ECO:0000313" key="3">
    <source>
        <dbReference type="Proteomes" id="UP000094578"/>
    </source>
</evidence>
<keyword evidence="2" id="KW-0378">Hydrolase</keyword>
<proteinExistence type="predicted"/>